<evidence type="ECO:0000256" key="1">
    <source>
        <dbReference type="SAM" id="SignalP"/>
    </source>
</evidence>
<reference evidence="2" key="1">
    <citation type="submission" date="2023-08" db="EMBL/GenBank/DDBJ databases">
        <title>Emergence of clinically-relevant ST2 carbapenem-resistant Acinetobacter baumannii strains in hospital sewages in Zhejiang, East of China.</title>
        <authorList>
            <person name="Kaichao C."/>
            <person name="Zhang R."/>
        </authorList>
    </citation>
    <scope>NUCLEOTIDE SEQUENCE</scope>
    <source>
        <strain evidence="2">M-RB-37</strain>
    </source>
</reference>
<dbReference type="EMBL" id="JAVIDL010000065">
    <property type="protein sequence ID" value="MDQ8937266.1"/>
    <property type="molecule type" value="Genomic_DNA"/>
</dbReference>
<sequence length="110" mass="12108">MKKLVFLGLSICLTQANAFTPNKDIELTPCEQIVAVKALLTTATVECGYSRYNDQLNADASICLRGELKGDEGIAMLLLGNMEFNQNVEEQGKSLFCKQLLNKFSEDVGE</sequence>
<feature type="signal peptide" evidence="1">
    <location>
        <begin position="1"/>
        <end position="18"/>
    </location>
</feature>
<keyword evidence="1" id="KW-0732">Signal</keyword>
<evidence type="ECO:0000313" key="2">
    <source>
        <dbReference type="EMBL" id="MDQ8937266.1"/>
    </source>
</evidence>
<evidence type="ECO:0000313" key="3">
    <source>
        <dbReference type="Proteomes" id="UP001243844"/>
    </source>
</evidence>
<organism evidence="2 3">
    <name type="scientific">Acinetobacter rudis</name>
    <dbReference type="NCBI Taxonomy" id="632955"/>
    <lineage>
        <taxon>Bacteria</taxon>
        <taxon>Pseudomonadati</taxon>
        <taxon>Pseudomonadota</taxon>
        <taxon>Gammaproteobacteria</taxon>
        <taxon>Moraxellales</taxon>
        <taxon>Moraxellaceae</taxon>
        <taxon>Acinetobacter</taxon>
    </lineage>
</organism>
<dbReference type="RefSeq" id="WP_308982225.1">
    <property type="nucleotide sequence ID" value="NZ_JAVIDL010000065.1"/>
</dbReference>
<feature type="chain" id="PRO_5043745754" evidence="1">
    <location>
        <begin position="19"/>
        <end position="110"/>
    </location>
</feature>
<name>A0AAW8JEY3_9GAMM</name>
<dbReference type="AlphaFoldDB" id="A0AAW8JEY3"/>
<comment type="caution">
    <text evidence="2">The sequence shown here is derived from an EMBL/GenBank/DDBJ whole genome shotgun (WGS) entry which is preliminary data.</text>
</comment>
<proteinExistence type="predicted"/>
<gene>
    <name evidence="2" type="ORF">RFH47_16255</name>
</gene>
<accession>A0AAW8JEY3</accession>
<protein>
    <submittedName>
        <fullName evidence="2">Uncharacterized protein</fullName>
    </submittedName>
</protein>
<dbReference type="Proteomes" id="UP001243844">
    <property type="component" value="Unassembled WGS sequence"/>
</dbReference>